<gene>
    <name evidence="2" type="ORF">JEQ12_016472</name>
</gene>
<organism evidence="2 3">
    <name type="scientific">Ovis aries</name>
    <name type="common">Sheep</name>
    <dbReference type="NCBI Taxonomy" id="9940"/>
    <lineage>
        <taxon>Eukaryota</taxon>
        <taxon>Metazoa</taxon>
        <taxon>Chordata</taxon>
        <taxon>Craniata</taxon>
        <taxon>Vertebrata</taxon>
        <taxon>Euteleostomi</taxon>
        <taxon>Mammalia</taxon>
        <taxon>Eutheria</taxon>
        <taxon>Laurasiatheria</taxon>
        <taxon>Artiodactyla</taxon>
        <taxon>Ruminantia</taxon>
        <taxon>Pecora</taxon>
        <taxon>Bovidae</taxon>
        <taxon>Caprinae</taxon>
        <taxon>Ovis</taxon>
    </lineage>
</organism>
<dbReference type="EMBL" id="JAEMGP010000005">
    <property type="protein sequence ID" value="KAG5208907.1"/>
    <property type="molecule type" value="Genomic_DNA"/>
</dbReference>
<comment type="caution">
    <text evidence="2">The sequence shown here is derived from an EMBL/GenBank/DDBJ whole genome shotgun (WGS) entry which is preliminary data.</text>
</comment>
<dbReference type="AlphaFoldDB" id="A0A836ACB3"/>
<evidence type="ECO:0000313" key="3">
    <source>
        <dbReference type="Proteomes" id="UP000664991"/>
    </source>
</evidence>
<feature type="region of interest" description="Disordered" evidence="1">
    <location>
        <begin position="19"/>
        <end position="74"/>
    </location>
</feature>
<name>A0A836ACB3_SHEEP</name>
<evidence type="ECO:0000256" key="1">
    <source>
        <dbReference type="SAM" id="MobiDB-lite"/>
    </source>
</evidence>
<evidence type="ECO:0000313" key="2">
    <source>
        <dbReference type="EMBL" id="KAG5208907.1"/>
    </source>
</evidence>
<sequence length="74" mass="7987">MRIRSVEATSAPVRLRWLRRSRSRGFSPGDLWGPSAQIRRTAHPRRLGAGLGRGRSPRLASVPPAPGPPPMGPG</sequence>
<feature type="compositionally biased region" description="Pro residues" evidence="1">
    <location>
        <begin position="63"/>
        <end position="74"/>
    </location>
</feature>
<proteinExistence type="predicted"/>
<dbReference type="Proteomes" id="UP000664991">
    <property type="component" value="Unassembled WGS sequence"/>
</dbReference>
<protein>
    <submittedName>
        <fullName evidence="2">Uncharacterized protein</fullName>
    </submittedName>
</protein>
<reference evidence="2 3" key="1">
    <citation type="submission" date="2020-12" db="EMBL/GenBank/DDBJ databases">
        <title>De novo assembly of Tibetan sheep genome.</title>
        <authorList>
            <person name="Li X."/>
        </authorList>
    </citation>
    <scope>NUCLEOTIDE SEQUENCE [LARGE SCALE GENOMIC DNA]</scope>
    <source>
        <tissue evidence="2">Heart</tissue>
    </source>
</reference>
<accession>A0A836ACB3</accession>